<keyword evidence="1" id="KW-0479">Metal-binding</keyword>
<dbReference type="KEGG" id="pbr:PB2503_03407"/>
<dbReference type="Pfam" id="PF00753">
    <property type="entry name" value="Lactamase_B"/>
    <property type="match status" value="1"/>
</dbReference>
<name>E0TDK2_PARBH</name>
<dbReference type="InterPro" id="IPR051682">
    <property type="entry name" value="Mito_Persulfide_Diox"/>
</dbReference>
<dbReference type="GO" id="GO:0050313">
    <property type="term" value="F:sulfur dioxygenase activity"/>
    <property type="evidence" value="ECO:0007669"/>
    <property type="project" value="InterPro"/>
</dbReference>
<dbReference type="EMBL" id="CP002156">
    <property type="protein sequence ID" value="ADM08757.1"/>
    <property type="molecule type" value="Genomic_DNA"/>
</dbReference>
<reference evidence="3 4" key="2">
    <citation type="journal article" date="2011" name="J. Bacteriol.">
        <title>Complete genome sequence of strain HTCC2503T of Parvularcula bermudensis, the type species of the order "Parvularculales" in the class Alphaproteobacteria.</title>
        <authorList>
            <person name="Oh H.M."/>
            <person name="Kang I."/>
            <person name="Vergin K.L."/>
            <person name="Kang D."/>
            <person name="Rhee K.H."/>
            <person name="Giovannoni S.J."/>
            <person name="Cho J.C."/>
        </authorList>
    </citation>
    <scope>NUCLEOTIDE SEQUENCE [LARGE SCALE GENOMIC DNA]</scope>
    <source>
        <strain evidence="4">ATCC BAA-594 / HTCC2503 / KCTC 12087</strain>
    </source>
</reference>
<dbReference type="GO" id="GO:0070813">
    <property type="term" value="P:hydrogen sulfide metabolic process"/>
    <property type="evidence" value="ECO:0007669"/>
    <property type="project" value="TreeGrafter"/>
</dbReference>
<dbReference type="InterPro" id="IPR001279">
    <property type="entry name" value="Metallo-B-lactamas"/>
</dbReference>
<accession>E0TDK2</accession>
<dbReference type="AlphaFoldDB" id="E0TDK2"/>
<dbReference type="HOGENOM" id="CLU_030571_6_1_5"/>
<evidence type="ECO:0000259" key="2">
    <source>
        <dbReference type="SMART" id="SM00849"/>
    </source>
</evidence>
<dbReference type="eggNOG" id="COG0491">
    <property type="taxonomic scope" value="Bacteria"/>
</dbReference>
<dbReference type="RefSeq" id="WP_013299731.1">
    <property type="nucleotide sequence ID" value="NC_014414.1"/>
</dbReference>
<feature type="domain" description="Metallo-beta-lactamase" evidence="2">
    <location>
        <begin position="32"/>
        <end position="222"/>
    </location>
</feature>
<dbReference type="STRING" id="314260.PB2503_03407"/>
<dbReference type="FunFam" id="3.60.15.10:FF:000033">
    <property type="entry name" value="MBL fold metallo-hydrolase"/>
    <property type="match status" value="1"/>
</dbReference>
<dbReference type="SUPFAM" id="SSF56281">
    <property type="entry name" value="Metallo-hydrolase/oxidoreductase"/>
    <property type="match status" value="1"/>
</dbReference>
<dbReference type="OrthoDB" id="9784009at2"/>
<dbReference type="Proteomes" id="UP000001302">
    <property type="component" value="Chromosome"/>
</dbReference>
<organism evidence="3 4">
    <name type="scientific">Parvularcula bermudensis (strain ATCC BAA-594 / HTCC2503 / KCTC 12087)</name>
    <dbReference type="NCBI Taxonomy" id="314260"/>
    <lineage>
        <taxon>Bacteria</taxon>
        <taxon>Pseudomonadati</taxon>
        <taxon>Pseudomonadota</taxon>
        <taxon>Alphaproteobacteria</taxon>
        <taxon>Parvularculales</taxon>
        <taxon>Parvularculaceae</taxon>
        <taxon>Parvularcula</taxon>
    </lineage>
</organism>
<dbReference type="Gene3D" id="3.60.15.10">
    <property type="entry name" value="Ribonuclease Z/Hydroxyacylglutathione hydrolase-like"/>
    <property type="match status" value="1"/>
</dbReference>
<dbReference type="PANTHER" id="PTHR43084:SF1">
    <property type="entry name" value="PERSULFIDE DIOXYGENASE ETHE1, MITOCHONDRIAL"/>
    <property type="match status" value="1"/>
</dbReference>
<dbReference type="SMART" id="SM00849">
    <property type="entry name" value="Lactamase_B"/>
    <property type="match status" value="1"/>
</dbReference>
<dbReference type="PANTHER" id="PTHR43084">
    <property type="entry name" value="PERSULFIDE DIOXYGENASE ETHE1"/>
    <property type="match status" value="1"/>
</dbReference>
<protein>
    <recommendedName>
        <fullName evidence="2">Metallo-beta-lactamase domain-containing protein</fullName>
    </recommendedName>
</protein>
<sequence>MSASQIPPLPVAVSDHRFDAPAVEAFFDEATNTVSYVLYDPETKEAAVIDSLLDFDNKAGRITTESADRVLDFVREKGLKIDLILETHVHADHLSAAPYVKKNVGGRIAIGSEIKTVQYVFGKVFNAGTAFQRDGSQFDVLFEDEDIFKIGRFQGVAMHTPGHTPACMSYLIGDALFVGDTIFMPDYGTARCDFPGGDAVTLYRSIRRLFQLPDETRMFLCHDYKSETRDHYAWETTVGEERRENIHVKDSVSEEAFVKMRNERDATLSMPTLILPSIQVNMNAGNLPVPEDNGQQYLKIPLNAL</sequence>
<evidence type="ECO:0000256" key="1">
    <source>
        <dbReference type="ARBA" id="ARBA00022723"/>
    </source>
</evidence>
<dbReference type="GO" id="GO:0006749">
    <property type="term" value="P:glutathione metabolic process"/>
    <property type="evidence" value="ECO:0007669"/>
    <property type="project" value="InterPro"/>
</dbReference>
<gene>
    <name evidence="3" type="ordered locus">PB2503_03407</name>
</gene>
<evidence type="ECO:0000313" key="3">
    <source>
        <dbReference type="EMBL" id="ADM08757.1"/>
    </source>
</evidence>
<dbReference type="InterPro" id="IPR036866">
    <property type="entry name" value="RibonucZ/Hydroxyglut_hydro"/>
</dbReference>
<reference evidence="4" key="1">
    <citation type="submission" date="2010-08" db="EMBL/GenBank/DDBJ databases">
        <title>Genome sequence of Parvularcula bermudensis HTCC2503.</title>
        <authorList>
            <person name="Kang D.-M."/>
            <person name="Oh H.-M."/>
            <person name="Cho J.-C."/>
        </authorList>
    </citation>
    <scope>NUCLEOTIDE SEQUENCE [LARGE SCALE GENOMIC DNA]</scope>
    <source>
        <strain evidence="4">ATCC BAA-594 / HTCC2503 / KCTC 12087</strain>
    </source>
</reference>
<proteinExistence type="predicted"/>
<evidence type="ECO:0000313" key="4">
    <source>
        <dbReference type="Proteomes" id="UP000001302"/>
    </source>
</evidence>
<dbReference type="InterPro" id="IPR044528">
    <property type="entry name" value="POD-like_MBL-fold"/>
</dbReference>
<dbReference type="CDD" id="cd07724">
    <property type="entry name" value="POD-like_MBL-fold"/>
    <property type="match status" value="1"/>
</dbReference>
<keyword evidence="4" id="KW-1185">Reference proteome</keyword>
<dbReference type="GO" id="GO:0046872">
    <property type="term" value="F:metal ion binding"/>
    <property type="evidence" value="ECO:0007669"/>
    <property type="project" value="UniProtKB-KW"/>
</dbReference>